<accession>A0AAD7ZJW6</accession>
<protein>
    <submittedName>
        <fullName evidence="1">Uncharacterized protein</fullName>
    </submittedName>
</protein>
<dbReference type="EMBL" id="JASPKZ010007844">
    <property type="protein sequence ID" value="KAJ9581736.1"/>
    <property type="molecule type" value="Genomic_DNA"/>
</dbReference>
<keyword evidence="2" id="KW-1185">Reference proteome</keyword>
<organism evidence="1 2">
    <name type="scientific">Diploptera punctata</name>
    <name type="common">Pacific beetle cockroach</name>
    <dbReference type="NCBI Taxonomy" id="6984"/>
    <lineage>
        <taxon>Eukaryota</taxon>
        <taxon>Metazoa</taxon>
        <taxon>Ecdysozoa</taxon>
        <taxon>Arthropoda</taxon>
        <taxon>Hexapoda</taxon>
        <taxon>Insecta</taxon>
        <taxon>Pterygota</taxon>
        <taxon>Neoptera</taxon>
        <taxon>Polyneoptera</taxon>
        <taxon>Dictyoptera</taxon>
        <taxon>Blattodea</taxon>
        <taxon>Blaberoidea</taxon>
        <taxon>Blaberidae</taxon>
        <taxon>Diplopterinae</taxon>
        <taxon>Diploptera</taxon>
    </lineage>
</organism>
<sequence>MADDSIQNGTNGGEVPEIELIIKFVASSNATISMVMHHIFLCWLLNLLEDINTCWFQELKRK</sequence>
<evidence type="ECO:0000313" key="1">
    <source>
        <dbReference type="EMBL" id="KAJ9581736.1"/>
    </source>
</evidence>
<feature type="non-terminal residue" evidence="1">
    <location>
        <position position="1"/>
    </location>
</feature>
<evidence type="ECO:0000313" key="2">
    <source>
        <dbReference type="Proteomes" id="UP001233999"/>
    </source>
</evidence>
<dbReference type="AlphaFoldDB" id="A0AAD7ZJW6"/>
<comment type="caution">
    <text evidence="1">The sequence shown here is derived from an EMBL/GenBank/DDBJ whole genome shotgun (WGS) entry which is preliminary data.</text>
</comment>
<reference evidence="1" key="1">
    <citation type="journal article" date="2023" name="IScience">
        <title>Live-bearing cockroach genome reveals convergent evolutionary mechanisms linked to viviparity in insects and beyond.</title>
        <authorList>
            <person name="Fouks B."/>
            <person name="Harrison M.C."/>
            <person name="Mikhailova A.A."/>
            <person name="Marchal E."/>
            <person name="English S."/>
            <person name="Carruthers M."/>
            <person name="Jennings E.C."/>
            <person name="Chiamaka E.L."/>
            <person name="Frigard R.A."/>
            <person name="Pippel M."/>
            <person name="Attardo G.M."/>
            <person name="Benoit J.B."/>
            <person name="Bornberg-Bauer E."/>
            <person name="Tobe S.S."/>
        </authorList>
    </citation>
    <scope>NUCLEOTIDE SEQUENCE</scope>
    <source>
        <strain evidence="1">Stay&amp;Tobe</strain>
    </source>
</reference>
<proteinExistence type="predicted"/>
<gene>
    <name evidence="1" type="ORF">L9F63_003913</name>
</gene>
<reference evidence="1" key="2">
    <citation type="submission" date="2023-05" db="EMBL/GenBank/DDBJ databases">
        <authorList>
            <person name="Fouks B."/>
        </authorList>
    </citation>
    <scope>NUCLEOTIDE SEQUENCE</scope>
    <source>
        <strain evidence="1">Stay&amp;Tobe</strain>
        <tissue evidence="1">Testes</tissue>
    </source>
</reference>
<name>A0AAD7ZJW6_DIPPU</name>
<dbReference type="Proteomes" id="UP001233999">
    <property type="component" value="Unassembled WGS sequence"/>
</dbReference>